<dbReference type="PANTHER" id="PTHR35279:SF1">
    <property type="entry name" value="ARABINANASE_LEVANSUCRASE_INVERTASE"/>
    <property type="match status" value="1"/>
</dbReference>
<feature type="compositionally biased region" description="Low complexity" evidence="1">
    <location>
        <begin position="47"/>
        <end position="56"/>
    </location>
</feature>
<evidence type="ECO:0000313" key="4">
    <source>
        <dbReference type="Proteomes" id="UP000585638"/>
    </source>
</evidence>
<keyword evidence="4" id="KW-1185">Reference proteome</keyword>
<accession>A0A7W9NDT7</accession>
<dbReference type="PROSITE" id="PS51257">
    <property type="entry name" value="PROKAR_LIPOPROTEIN"/>
    <property type="match status" value="1"/>
</dbReference>
<dbReference type="PANTHER" id="PTHR35279">
    <property type="match status" value="1"/>
</dbReference>
<feature type="signal peptide" evidence="2">
    <location>
        <begin position="1"/>
        <end position="29"/>
    </location>
</feature>
<evidence type="ECO:0000256" key="2">
    <source>
        <dbReference type="SAM" id="SignalP"/>
    </source>
</evidence>
<dbReference type="Gene3D" id="2.115.10.20">
    <property type="entry name" value="Glycosyl hydrolase domain, family 43"/>
    <property type="match status" value="2"/>
</dbReference>
<dbReference type="EMBL" id="JACHIR010000001">
    <property type="protein sequence ID" value="MBB5889597.1"/>
    <property type="molecule type" value="Genomic_DNA"/>
</dbReference>
<dbReference type="InterPro" id="IPR023296">
    <property type="entry name" value="Glyco_hydro_beta-prop_sf"/>
</dbReference>
<dbReference type="AlphaFoldDB" id="A0A7W9NDT7"/>
<keyword evidence="2" id="KW-0732">Signal</keyword>
<gene>
    <name evidence="3" type="ORF">BJ998_000793</name>
</gene>
<feature type="compositionally biased region" description="Low complexity" evidence="1">
    <location>
        <begin position="31"/>
        <end position="40"/>
    </location>
</feature>
<organism evidence="3 4">
    <name type="scientific">Kutzneria kofuensis</name>
    <dbReference type="NCBI Taxonomy" id="103725"/>
    <lineage>
        <taxon>Bacteria</taxon>
        <taxon>Bacillati</taxon>
        <taxon>Actinomycetota</taxon>
        <taxon>Actinomycetes</taxon>
        <taxon>Pseudonocardiales</taxon>
        <taxon>Pseudonocardiaceae</taxon>
        <taxon>Kutzneria</taxon>
    </lineage>
</organism>
<feature type="region of interest" description="Disordered" evidence="1">
    <location>
        <begin position="469"/>
        <end position="495"/>
    </location>
</feature>
<name>A0A7W9NDT7_9PSEU</name>
<protein>
    <recommendedName>
        <fullName evidence="5">Beta-xylosidase</fullName>
    </recommendedName>
</protein>
<evidence type="ECO:0008006" key="5">
    <source>
        <dbReference type="Google" id="ProtNLM"/>
    </source>
</evidence>
<evidence type="ECO:0000256" key="1">
    <source>
        <dbReference type="SAM" id="MobiDB-lite"/>
    </source>
</evidence>
<evidence type="ECO:0000313" key="3">
    <source>
        <dbReference type="EMBL" id="MBB5889597.1"/>
    </source>
</evidence>
<proteinExistence type="predicted"/>
<comment type="caution">
    <text evidence="3">The sequence shown here is derived from an EMBL/GenBank/DDBJ whole genome shotgun (WGS) entry which is preliminary data.</text>
</comment>
<feature type="region of interest" description="Disordered" evidence="1">
    <location>
        <begin position="31"/>
        <end position="70"/>
    </location>
</feature>
<reference evidence="3 4" key="1">
    <citation type="submission" date="2020-08" db="EMBL/GenBank/DDBJ databases">
        <title>Sequencing the genomes of 1000 actinobacteria strains.</title>
        <authorList>
            <person name="Klenk H.-P."/>
        </authorList>
    </citation>
    <scope>NUCLEOTIDE SEQUENCE [LARGE SCALE GENOMIC DNA]</scope>
    <source>
        <strain evidence="3 4">DSM 43851</strain>
    </source>
</reference>
<sequence length="495" mass="51875">MPRPIRAMASTTGYLAVAAVLTACGSAEGITAPAPTTPTAVQKRADQPPADAAEAPLRTDRARQGAGTLVSGGPAAPYNYAPTAMLDGGRYRIWWCSQLPDVGVPGDDVLTASADSLNGPFPDGVAVLHGSGGGFDAMHTCDPSVIRVNGIYYMYYTGAAGDGALVNSIGLATSADGVTWQRNPNPIVQPSMDRQRANTYGVGQPSVLHLDGWFYLMFTDTTGAAANTAGAGQFVLRSPDPDFATSVQSLTPNGFQDVPGTKTKRSLSISNAYSADWMWVDAMNAFAVAHEVDGKGTVISFWDKEFTTHPYQDVVLGGPWKEGPGLVRRADGHAPASPQDPCVRVPVDVVRATRDDGQGPTGLSRFGLDIANANGCQTLATGDGVAMPSPDRMIVMVYGDRLVKIERRSVSARIAVQVLDKPVPGLDSLPVVAVIKAGAPVLHSPNRPYAFLLDGKLWPVGPSAVQANSSAVTETSDADWDARPKGGDLSAFRGN</sequence>
<feature type="chain" id="PRO_5038797939" description="Beta-xylosidase" evidence="2">
    <location>
        <begin position="30"/>
        <end position="495"/>
    </location>
</feature>
<dbReference type="Proteomes" id="UP000585638">
    <property type="component" value="Unassembled WGS sequence"/>
</dbReference>
<dbReference type="SUPFAM" id="SSF75005">
    <property type="entry name" value="Arabinanase/levansucrase/invertase"/>
    <property type="match status" value="1"/>
</dbReference>
<dbReference type="RefSeq" id="WP_184858553.1">
    <property type="nucleotide sequence ID" value="NZ_BAAAWY010000002.1"/>
</dbReference>